<feature type="region of interest" description="Disordered" evidence="9">
    <location>
        <begin position="755"/>
        <end position="780"/>
    </location>
</feature>
<comment type="subcellular location">
    <subcellularLocation>
        <location evidence="1">Nucleus</location>
    </subcellularLocation>
</comment>
<accession>A0A507DW40</accession>
<feature type="region of interest" description="Disordered" evidence="9">
    <location>
        <begin position="1"/>
        <end position="74"/>
    </location>
</feature>
<dbReference type="GO" id="GO:0072686">
    <property type="term" value="C:mitotic spindle"/>
    <property type="evidence" value="ECO:0007669"/>
    <property type="project" value="TreeGrafter"/>
</dbReference>
<evidence type="ECO:0000256" key="4">
    <source>
        <dbReference type="ARBA" id="ARBA00022618"/>
    </source>
</evidence>
<dbReference type="Gene3D" id="1.20.5.170">
    <property type="match status" value="1"/>
</dbReference>
<comment type="similarity">
    <text evidence="2">Belongs to the MAD1 family.</text>
</comment>
<feature type="compositionally biased region" description="Polar residues" evidence="9">
    <location>
        <begin position="13"/>
        <end position="24"/>
    </location>
</feature>
<dbReference type="Pfam" id="PF05557">
    <property type="entry name" value="MAD"/>
    <property type="match status" value="1"/>
</dbReference>
<proteinExistence type="inferred from homology"/>
<name>A0A507DW40_9FUNG</name>
<evidence type="ECO:0000256" key="5">
    <source>
        <dbReference type="ARBA" id="ARBA00022776"/>
    </source>
</evidence>
<feature type="coiled-coil region" evidence="8">
    <location>
        <begin position="693"/>
        <end position="720"/>
    </location>
</feature>
<evidence type="ECO:0000256" key="2">
    <source>
        <dbReference type="ARBA" id="ARBA00008029"/>
    </source>
</evidence>
<evidence type="ECO:0000256" key="9">
    <source>
        <dbReference type="SAM" id="MobiDB-lite"/>
    </source>
</evidence>
<feature type="coiled-coil region" evidence="8">
    <location>
        <begin position="588"/>
        <end position="615"/>
    </location>
</feature>
<dbReference type="Proteomes" id="UP000318582">
    <property type="component" value="Unassembled WGS sequence"/>
</dbReference>
<dbReference type="GO" id="GO:0000776">
    <property type="term" value="C:kinetochore"/>
    <property type="evidence" value="ECO:0007669"/>
    <property type="project" value="TreeGrafter"/>
</dbReference>
<evidence type="ECO:0000256" key="3">
    <source>
        <dbReference type="ARBA" id="ARBA00022019"/>
    </source>
</evidence>
<keyword evidence="4" id="KW-0132">Cell division</keyword>
<keyword evidence="11" id="KW-1185">Reference proteome</keyword>
<evidence type="ECO:0000256" key="6">
    <source>
        <dbReference type="ARBA" id="ARBA00023242"/>
    </source>
</evidence>
<evidence type="ECO:0000256" key="8">
    <source>
        <dbReference type="SAM" id="Coils"/>
    </source>
</evidence>
<dbReference type="InterPro" id="IPR008672">
    <property type="entry name" value="Mad1"/>
</dbReference>
<organism evidence="10 11">
    <name type="scientific">Powellomyces hirtus</name>
    <dbReference type="NCBI Taxonomy" id="109895"/>
    <lineage>
        <taxon>Eukaryota</taxon>
        <taxon>Fungi</taxon>
        <taxon>Fungi incertae sedis</taxon>
        <taxon>Chytridiomycota</taxon>
        <taxon>Chytridiomycota incertae sedis</taxon>
        <taxon>Chytridiomycetes</taxon>
        <taxon>Spizellomycetales</taxon>
        <taxon>Powellomycetaceae</taxon>
        <taxon>Powellomyces</taxon>
    </lineage>
</organism>
<feature type="coiled-coil region" evidence="8">
    <location>
        <begin position="133"/>
        <end position="390"/>
    </location>
</feature>
<feature type="region of interest" description="Disordered" evidence="9">
    <location>
        <begin position="538"/>
        <end position="581"/>
    </location>
</feature>
<evidence type="ECO:0000256" key="1">
    <source>
        <dbReference type="ARBA" id="ARBA00004123"/>
    </source>
</evidence>
<reference evidence="10 11" key="1">
    <citation type="journal article" date="2019" name="Sci. Rep.">
        <title>Comparative genomics of chytrid fungi reveal insights into the obligate biotrophic and pathogenic lifestyle of Synchytrium endobioticum.</title>
        <authorList>
            <person name="van de Vossenberg B.T.L.H."/>
            <person name="Warris S."/>
            <person name="Nguyen H.D.T."/>
            <person name="van Gent-Pelzer M.P.E."/>
            <person name="Joly D.L."/>
            <person name="van de Geest H.C."/>
            <person name="Bonants P.J.M."/>
            <person name="Smith D.S."/>
            <person name="Levesque C.A."/>
            <person name="van der Lee T.A.J."/>
        </authorList>
    </citation>
    <scope>NUCLEOTIDE SEQUENCE [LARGE SCALE GENOMIC DNA]</scope>
    <source>
        <strain evidence="10 11">CBS 809.83</strain>
    </source>
</reference>
<feature type="compositionally biased region" description="Low complexity" evidence="9">
    <location>
        <begin position="546"/>
        <end position="580"/>
    </location>
</feature>
<dbReference type="PANTHER" id="PTHR23168:SF0">
    <property type="entry name" value="MITOTIC SPINDLE ASSEMBLY CHECKPOINT PROTEIN MAD1"/>
    <property type="match status" value="1"/>
</dbReference>
<dbReference type="GO" id="GO:0051301">
    <property type="term" value="P:cell division"/>
    <property type="evidence" value="ECO:0007669"/>
    <property type="project" value="UniProtKB-KW"/>
</dbReference>
<keyword evidence="7" id="KW-0131">Cell cycle</keyword>
<dbReference type="GO" id="GO:0005635">
    <property type="term" value="C:nuclear envelope"/>
    <property type="evidence" value="ECO:0007669"/>
    <property type="project" value="TreeGrafter"/>
</dbReference>
<keyword evidence="6" id="KW-0539">Nucleus</keyword>
<feature type="region of interest" description="Disordered" evidence="9">
    <location>
        <begin position="96"/>
        <end position="124"/>
    </location>
</feature>
<sequence length="876" mass="99428">MPRQHPAQYHPYQRTSLRQSTTDANPAAVARNRPLTGADSTDPPRSVFAPSTSAFFRPDASTLPKRPTFANSIGPSDDIYGEFNHYMTRRELLRSAAGKDKHGQSTASSNELLKSTASSSTNASLDLYSDPELIRARKEIRELKSARRKLTDEKAAFERNIHDLEKSGHEKETKLQEAMLRVDQLEVDRQFLVDRNKDLTERLGDAEENMIDWKKDADMTQNILKRQIAELRDQLSLSKRDSDAQLRKAQLENDRVESVVHQMEQQVADLQNELTKQANYVKSGREQLSTAERQYREAEAKIRKLQANGSVTEEMVVLKRQLTEQTAHIRSLETKMQELAQQNRYLRNMQENTEKLKDEKEHLVQQLSRMSQIQNRADALVVEINALKAERQRWTEFLTEHDDIGADSPYALAKTLAQQRLELAILKEKYGQEEANRKGRAAHLERLERELEESQAKVSESEKQRQADLRTYKRLERSRQLAQKEVEFLREQLRSYDLEEEHNSVPGAYDTQKSERIRKLEEIVDEYRFHVKSLEDKVQQQERQLHQQQQPTSHLQPSTSSLSSLSSSSASSQQSSASSLPHATQALVTQLQSENTQLKKQLEQVEIEAHTLSRALGRGEHDPRTTRVLELVDNPERAELRIRQATLDALCEENRKLVEQCRTNNHNNNSSSNGSNVISSPLGSAAAVPVESLRSVQLECSQLKAQMEEKDKRAVRLKEAYQLKAQEYREAVFSLLGYNLEIEMDGRVRLTSTYASSSSSSSLSTSSTSPTSPTTHYSHSAHSTIPSFVFASGDADRGTVQLVGGGGGHAHDALAMRLENRVHQAMQYYLDERGSVPAFLAGVTLLLFEGAQPTEQQQQLQQQQQQGQLHVVHEMA</sequence>
<keyword evidence="5" id="KW-0498">Mitosis</keyword>
<protein>
    <recommendedName>
        <fullName evidence="3">Spindle assembly checkpoint component MAD1</fullName>
    </recommendedName>
</protein>
<evidence type="ECO:0000313" key="11">
    <source>
        <dbReference type="Proteomes" id="UP000318582"/>
    </source>
</evidence>
<dbReference type="GO" id="GO:0007094">
    <property type="term" value="P:mitotic spindle assembly checkpoint signaling"/>
    <property type="evidence" value="ECO:0007669"/>
    <property type="project" value="InterPro"/>
</dbReference>
<feature type="compositionally biased region" description="Polar residues" evidence="9">
    <location>
        <begin position="104"/>
        <end position="124"/>
    </location>
</feature>
<dbReference type="STRING" id="109895.A0A507DW40"/>
<evidence type="ECO:0000256" key="7">
    <source>
        <dbReference type="ARBA" id="ARBA00023306"/>
    </source>
</evidence>
<dbReference type="SUPFAM" id="SSF75704">
    <property type="entry name" value="Mitotic arrest deficient-like 1, Mad1"/>
    <property type="match status" value="1"/>
</dbReference>
<dbReference type="Gene3D" id="6.10.250.90">
    <property type="match status" value="1"/>
</dbReference>
<keyword evidence="8" id="KW-0175">Coiled coil</keyword>
<comment type="caution">
    <text evidence="10">The sequence shown here is derived from an EMBL/GenBank/DDBJ whole genome shotgun (WGS) entry which is preliminary data.</text>
</comment>
<gene>
    <name evidence="10" type="ORF">PhCBS80983_g04878</name>
</gene>
<dbReference type="GO" id="GO:0051315">
    <property type="term" value="P:attachment of mitotic spindle microtubules to kinetochore"/>
    <property type="evidence" value="ECO:0007669"/>
    <property type="project" value="TreeGrafter"/>
</dbReference>
<dbReference type="EMBL" id="QEAQ01000089">
    <property type="protein sequence ID" value="TPX55989.1"/>
    <property type="molecule type" value="Genomic_DNA"/>
</dbReference>
<evidence type="ECO:0000313" key="10">
    <source>
        <dbReference type="EMBL" id="TPX55989.1"/>
    </source>
</evidence>
<dbReference type="PANTHER" id="PTHR23168">
    <property type="entry name" value="MITOTIC SPINDLE ASSEMBLY CHECKPOINT PROTEIN MAD1 MITOTIC ARREST DEFICIENT-LIKE PROTEIN 1"/>
    <property type="match status" value="1"/>
</dbReference>
<dbReference type="AlphaFoldDB" id="A0A507DW40"/>
<dbReference type="Gene3D" id="3.30.457.60">
    <property type="match status" value="1"/>
</dbReference>